<evidence type="ECO:0000313" key="7">
    <source>
        <dbReference type="Proteomes" id="UP001058124"/>
    </source>
</evidence>
<dbReference type="InterPro" id="IPR000064">
    <property type="entry name" value="NLP_P60_dom"/>
</dbReference>
<keyword evidence="7" id="KW-1185">Reference proteome</keyword>
<dbReference type="Pfam" id="PF00877">
    <property type="entry name" value="NLPC_P60"/>
    <property type="match status" value="1"/>
</dbReference>
<feature type="domain" description="NlpC/P60" evidence="5">
    <location>
        <begin position="118"/>
        <end position="245"/>
    </location>
</feature>
<dbReference type="Gene3D" id="3.90.1720.10">
    <property type="entry name" value="endopeptidase domain like (from Nostoc punctiforme)"/>
    <property type="match status" value="1"/>
</dbReference>
<dbReference type="PANTHER" id="PTHR47053">
    <property type="entry name" value="MUREIN DD-ENDOPEPTIDASE MEPH-RELATED"/>
    <property type="match status" value="1"/>
</dbReference>
<evidence type="ECO:0000256" key="3">
    <source>
        <dbReference type="ARBA" id="ARBA00022801"/>
    </source>
</evidence>
<dbReference type="GO" id="GO:0006508">
    <property type="term" value="P:proteolysis"/>
    <property type="evidence" value="ECO:0007669"/>
    <property type="project" value="UniProtKB-KW"/>
</dbReference>
<dbReference type="Proteomes" id="UP001058124">
    <property type="component" value="Unassembled WGS sequence"/>
</dbReference>
<sequence>MFALTLACPLAAKQTTSTAKVKAKAHKVVHMHPHKPPAHVVQPVFSHAALQRMHNREMLLAKYHTLQEQKKEKMKGVVFATKSVVRAQNRKLVEQHPEWFTPYRAPESHEPADSEYVQNVTDKAITRLEDQLGKPYVWGGETPQEGFDCSGLVFYAYNRLLAAKLPRTADQMYHYPRARPVNKGALRRGDLIFFHIHSTDHADHVGVYLGNGRFIEAPRTGERIRISDFSNDFWQDHYLGARRVLSEDTVL</sequence>
<dbReference type="SUPFAM" id="SSF54001">
    <property type="entry name" value="Cysteine proteinases"/>
    <property type="match status" value="1"/>
</dbReference>
<protein>
    <submittedName>
        <fullName evidence="6">Endopeptidase YafL</fullName>
    </submittedName>
</protein>
<dbReference type="GO" id="GO:0008234">
    <property type="term" value="F:cysteine-type peptidase activity"/>
    <property type="evidence" value="ECO:0007669"/>
    <property type="project" value="UniProtKB-KW"/>
</dbReference>
<dbReference type="InterPro" id="IPR038765">
    <property type="entry name" value="Papain-like_cys_pep_sf"/>
</dbReference>
<reference evidence="6" key="1">
    <citation type="submission" date="2022-06" db="EMBL/GenBank/DDBJ databases">
        <title>Draft genome sequences of Leminorella grimontii str. JCM5902.</title>
        <authorList>
            <person name="Wakabayashi Y."/>
            <person name="Kojima K."/>
        </authorList>
    </citation>
    <scope>NUCLEOTIDE SEQUENCE</scope>
    <source>
        <strain evidence="6">JCM 5902</strain>
    </source>
</reference>
<keyword evidence="4" id="KW-0788">Thiol protease</keyword>
<comment type="caution">
    <text evidence="6">The sequence shown here is derived from an EMBL/GenBank/DDBJ whole genome shotgun (WGS) entry which is preliminary data.</text>
</comment>
<comment type="similarity">
    <text evidence="1">Belongs to the peptidase C40 family.</text>
</comment>
<evidence type="ECO:0000256" key="2">
    <source>
        <dbReference type="ARBA" id="ARBA00022670"/>
    </source>
</evidence>
<dbReference type="InterPro" id="IPR051202">
    <property type="entry name" value="Peptidase_C40"/>
</dbReference>
<dbReference type="EMBL" id="BRLH01000003">
    <property type="protein sequence ID" value="GKX55782.1"/>
    <property type="molecule type" value="Genomic_DNA"/>
</dbReference>
<proteinExistence type="inferred from homology"/>
<dbReference type="AlphaFoldDB" id="A0AAV5N508"/>
<dbReference type="PROSITE" id="PS51935">
    <property type="entry name" value="NLPC_P60"/>
    <property type="match status" value="1"/>
</dbReference>
<evidence type="ECO:0000256" key="1">
    <source>
        <dbReference type="ARBA" id="ARBA00007074"/>
    </source>
</evidence>
<evidence type="ECO:0000313" key="6">
    <source>
        <dbReference type="EMBL" id="GKX55782.1"/>
    </source>
</evidence>
<keyword evidence="3" id="KW-0378">Hydrolase</keyword>
<organism evidence="6 7">
    <name type="scientific">Leminorella grimontii</name>
    <dbReference type="NCBI Taxonomy" id="82981"/>
    <lineage>
        <taxon>Bacteria</taxon>
        <taxon>Pseudomonadati</taxon>
        <taxon>Pseudomonadota</taxon>
        <taxon>Gammaproteobacteria</taxon>
        <taxon>Enterobacterales</taxon>
        <taxon>Budviciaceae</taxon>
        <taxon>Leminorella</taxon>
    </lineage>
</organism>
<accession>A0AAV5N508</accession>
<keyword evidence="2" id="KW-0645">Protease</keyword>
<evidence type="ECO:0000259" key="5">
    <source>
        <dbReference type="PROSITE" id="PS51935"/>
    </source>
</evidence>
<evidence type="ECO:0000256" key="4">
    <source>
        <dbReference type="ARBA" id="ARBA00022807"/>
    </source>
</evidence>
<gene>
    <name evidence="6" type="primary">yafL</name>
    <name evidence="6" type="ORF">SOASR030_18940</name>
</gene>
<dbReference type="PANTHER" id="PTHR47053:SF1">
    <property type="entry name" value="MUREIN DD-ENDOPEPTIDASE MEPH-RELATED"/>
    <property type="match status" value="1"/>
</dbReference>
<name>A0AAV5N508_9GAMM</name>